<dbReference type="RefSeq" id="XP_025406552.1">
    <property type="nucleotide sequence ID" value="XM_025550767.1"/>
</dbReference>
<evidence type="ECO:0000256" key="4">
    <source>
        <dbReference type="ARBA" id="ARBA00023155"/>
    </source>
</evidence>
<dbReference type="GeneID" id="112680610"/>
<dbReference type="Pfam" id="PF00046">
    <property type="entry name" value="Homeodomain"/>
    <property type="match status" value="1"/>
</dbReference>
<dbReference type="PROSITE" id="PS00027">
    <property type="entry name" value="HOMEOBOX_1"/>
    <property type="match status" value="1"/>
</dbReference>
<dbReference type="CDD" id="cd00086">
    <property type="entry name" value="homeodomain"/>
    <property type="match status" value="1"/>
</dbReference>
<dbReference type="SUPFAM" id="SSF46689">
    <property type="entry name" value="Homeodomain-like"/>
    <property type="match status" value="1"/>
</dbReference>
<dbReference type="PANTHER" id="PTHR46385:SF4">
    <property type="entry name" value="PAIRED MESODERM HOMEOBOX PROTEIN 2-LIKE ISOFORM X1"/>
    <property type="match status" value="1"/>
</dbReference>
<dbReference type="OrthoDB" id="6159439at2759"/>
<evidence type="ECO:0000256" key="2">
    <source>
        <dbReference type="ARBA" id="ARBA00022473"/>
    </source>
</evidence>
<comment type="subcellular location">
    <subcellularLocation>
        <location evidence="1 6 7">Nucleus</location>
    </subcellularLocation>
</comment>
<dbReference type="FunFam" id="1.10.10.60:FF:000066">
    <property type="entry name" value="Paired mesoderm homeobox protein 1"/>
    <property type="match status" value="1"/>
</dbReference>
<keyword evidence="3 6" id="KW-0238">DNA-binding</keyword>
<keyword evidence="2" id="KW-0217">Developmental protein</keyword>
<feature type="domain" description="Homeobox" evidence="8">
    <location>
        <begin position="79"/>
        <end position="139"/>
    </location>
</feature>
<dbReference type="GO" id="GO:0003677">
    <property type="term" value="F:DNA binding"/>
    <property type="evidence" value="ECO:0007669"/>
    <property type="project" value="UniProtKB-UniRule"/>
</dbReference>
<feature type="DNA-binding region" description="Homeobox" evidence="6">
    <location>
        <begin position="81"/>
        <end position="140"/>
    </location>
</feature>
<organism evidence="9 10">
    <name type="scientific">Sipha flava</name>
    <name type="common">yellow sugarcane aphid</name>
    <dbReference type="NCBI Taxonomy" id="143950"/>
    <lineage>
        <taxon>Eukaryota</taxon>
        <taxon>Metazoa</taxon>
        <taxon>Ecdysozoa</taxon>
        <taxon>Arthropoda</taxon>
        <taxon>Hexapoda</taxon>
        <taxon>Insecta</taxon>
        <taxon>Pterygota</taxon>
        <taxon>Neoptera</taxon>
        <taxon>Paraneoptera</taxon>
        <taxon>Hemiptera</taxon>
        <taxon>Sternorrhyncha</taxon>
        <taxon>Aphidomorpha</taxon>
        <taxon>Aphidoidea</taxon>
        <taxon>Aphididae</taxon>
        <taxon>Sipha</taxon>
    </lineage>
</organism>
<dbReference type="SMART" id="SM00389">
    <property type="entry name" value="HOX"/>
    <property type="match status" value="1"/>
</dbReference>
<dbReference type="InterPro" id="IPR001356">
    <property type="entry name" value="HD"/>
</dbReference>
<evidence type="ECO:0000313" key="9">
    <source>
        <dbReference type="Proteomes" id="UP000694846"/>
    </source>
</evidence>
<protein>
    <submittedName>
        <fullName evidence="10">Paired mesoderm homeobox protein 1-like isoform X1</fullName>
    </submittedName>
</protein>
<dbReference type="InterPro" id="IPR009057">
    <property type="entry name" value="Homeodomain-like_sf"/>
</dbReference>
<evidence type="ECO:0000259" key="8">
    <source>
        <dbReference type="PROSITE" id="PS50071"/>
    </source>
</evidence>
<dbReference type="Proteomes" id="UP000694846">
    <property type="component" value="Unplaced"/>
</dbReference>
<evidence type="ECO:0000256" key="1">
    <source>
        <dbReference type="ARBA" id="ARBA00004123"/>
    </source>
</evidence>
<evidence type="ECO:0000256" key="5">
    <source>
        <dbReference type="ARBA" id="ARBA00023242"/>
    </source>
</evidence>
<keyword evidence="9" id="KW-1185">Reference proteome</keyword>
<sequence length="270" mass="30506">MRFRSSFVHMVGERAGAGDLYGRPEDEYVSENTKRFTVDSLLRTRGPDAAAVDGRDPIASHDRVFFSETNTELNSQRKTKPRRNRTTFSSCQLRALEKVFERTHYPDAFVREELARRVSLSEARVQVWFQNRRAKFRRNERSSLSGNNPNVSAIPSDRSLKVEQPLLPRSNANAVHSELPFTTGSGFGGLLEYSTWKSNGLSQCGMFQHSTGYPSFLPVTTGGSNHNNPPMSMSVSNCLVPNHHTGYIVSTNLANMRIRPHEYYMDAPQM</sequence>
<keyword evidence="5 6" id="KW-0539">Nucleus</keyword>
<dbReference type="AlphaFoldDB" id="A0A8B8F884"/>
<keyword evidence="4 6" id="KW-0371">Homeobox</keyword>
<dbReference type="PROSITE" id="PS50071">
    <property type="entry name" value="HOMEOBOX_2"/>
    <property type="match status" value="1"/>
</dbReference>
<dbReference type="PANTHER" id="PTHR46385">
    <property type="entry name" value="PAIRED MESODERM HOMEOBOX PROTEIN 1-RELATED"/>
    <property type="match status" value="1"/>
</dbReference>
<evidence type="ECO:0000256" key="7">
    <source>
        <dbReference type="RuleBase" id="RU000682"/>
    </source>
</evidence>
<evidence type="ECO:0000313" key="10">
    <source>
        <dbReference type="RefSeq" id="XP_025406552.1"/>
    </source>
</evidence>
<dbReference type="InterPro" id="IPR043378">
    <property type="entry name" value="PRRX1/2"/>
</dbReference>
<accession>A0A8B8F884</accession>
<gene>
    <name evidence="10" type="primary">LOC112680610</name>
</gene>
<proteinExistence type="predicted"/>
<evidence type="ECO:0000256" key="3">
    <source>
        <dbReference type="ARBA" id="ARBA00023125"/>
    </source>
</evidence>
<dbReference type="Gene3D" id="1.10.10.60">
    <property type="entry name" value="Homeodomain-like"/>
    <property type="match status" value="1"/>
</dbReference>
<evidence type="ECO:0000256" key="6">
    <source>
        <dbReference type="PROSITE-ProRule" id="PRU00108"/>
    </source>
</evidence>
<dbReference type="InterPro" id="IPR017970">
    <property type="entry name" value="Homeobox_CS"/>
</dbReference>
<reference evidence="10" key="1">
    <citation type="submission" date="2025-08" db="UniProtKB">
        <authorList>
            <consortium name="RefSeq"/>
        </authorList>
    </citation>
    <scope>IDENTIFICATION</scope>
    <source>
        <tissue evidence="10">Whole body</tissue>
    </source>
</reference>
<name>A0A8B8F884_9HEMI</name>
<dbReference type="GO" id="GO:0005634">
    <property type="term" value="C:nucleus"/>
    <property type="evidence" value="ECO:0007669"/>
    <property type="project" value="UniProtKB-SubCell"/>
</dbReference>
<dbReference type="GO" id="GO:0000981">
    <property type="term" value="F:DNA-binding transcription factor activity, RNA polymerase II-specific"/>
    <property type="evidence" value="ECO:0007669"/>
    <property type="project" value="InterPro"/>
</dbReference>